<dbReference type="HOGENOM" id="CLU_015846_3_0_1"/>
<dbReference type="STRING" id="578458.D8QGF5"/>
<evidence type="ECO:0000256" key="3">
    <source>
        <dbReference type="ARBA" id="ARBA00022679"/>
    </source>
</evidence>
<evidence type="ECO:0000256" key="4">
    <source>
        <dbReference type="ARBA" id="ARBA00022898"/>
    </source>
</evidence>
<evidence type="ECO:0000256" key="1">
    <source>
        <dbReference type="ARBA" id="ARBA00001933"/>
    </source>
</evidence>
<dbReference type="RefSeq" id="XP_003028193.1">
    <property type="nucleotide sequence ID" value="XM_003028147.1"/>
</dbReference>
<dbReference type="Gene3D" id="3.90.1150.10">
    <property type="entry name" value="Aspartate Aminotransferase, domain 1"/>
    <property type="match status" value="1"/>
</dbReference>
<organism evidence="8">
    <name type="scientific">Schizophyllum commune (strain H4-8 / FGSC 9210)</name>
    <name type="common">Split gill fungus</name>
    <dbReference type="NCBI Taxonomy" id="578458"/>
    <lineage>
        <taxon>Eukaryota</taxon>
        <taxon>Fungi</taxon>
        <taxon>Dikarya</taxon>
        <taxon>Basidiomycota</taxon>
        <taxon>Agaricomycotina</taxon>
        <taxon>Agaricomycetes</taxon>
        <taxon>Agaricomycetidae</taxon>
        <taxon>Agaricales</taxon>
        <taxon>Schizophyllaceae</taxon>
        <taxon>Schizophyllum</taxon>
    </lineage>
</organism>
<proteinExistence type="inferred from homology"/>
<evidence type="ECO:0000256" key="2">
    <source>
        <dbReference type="ARBA" id="ARBA00010008"/>
    </source>
</evidence>
<feature type="domain" description="Aminotransferase class I/classII large" evidence="6">
    <location>
        <begin position="46"/>
        <end position="437"/>
    </location>
</feature>
<dbReference type="InterPro" id="IPR050087">
    <property type="entry name" value="AON_synthase_class-II"/>
</dbReference>
<keyword evidence="8" id="KW-1185">Reference proteome</keyword>
<dbReference type="InterPro" id="IPR015424">
    <property type="entry name" value="PyrdxlP-dep_Trfase"/>
</dbReference>
<evidence type="ECO:0000313" key="8">
    <source>
        <dbReference type="Proteomes" id="UP000007431"/>
    </source>
</evidence>
<protein>
    <recommendedName>
        <fullName evidence="6">Aminotransferase class I/classII large domain-containing protein</fullName>
    </recommendedName>
</protein>
<dbReference type="OMA" id="TTHKWIS"/>
<dbReference type="GO" id="GO:0016740">
    <property type="term" value="F:transferase activity"/>
    <property type="evidence" value="ECO:0007669"/>
    <property type="project" value="UniProtKB-KW"/>
</dbReference>
<evidence type="ECO:0000259" key="6">
    <source>
        <dbReference type="Pfam" id="PF00155"/>
    </source>
</evidence>
<dbReference type="EMBL" id="GL377311">
    <property type="protein sequence ID" value="EFI93290.1"/>
    <property type="molecule type" value="Genomic_DNA"/>
</dbReference>
<dbReference type="InterPro" id="IPR004839">
    <property type="entry name" value="Aminotransferase_I/II_large"/>
</dbReference>
<dbReference type="InterPro" id="IPR015421">
    <property type="entry name" value="PyrdxlP-dep_Trfase_major"/>
</dbReference>
<dbReference type="InParanoid" id="D8QGF5"/>
<keyword evidence="4 5" id="KW-0663">Pyridoxal phosphate</keyword>
<dbReference type="InterPro" id="IPR001917">
    <property type="entry name" value="Aminotrans_II_pyridoxalP_BS"/>
</dbReference>
<dbReference type="PANTHER" id="PTHR13693:SF77">
    <property type="entry name" value="8-AMINO-7-OXONONANOATE SYNTHASE"/>
    <property type="match status" value="1"/>
</dbReference>
<dbReference type="GO" id="GO:0009102">
    <property type="term" value="P:biotin biosynthetic process"/>
    <property type="evidence" value="ECO:0007669"/>
    <property type="project" value="TreeGrafter"/>
</dbReference>
<dbReference type="eggNOG" id="KOG1359">
    <property type="taxonomic scope" value="Eukaryota"/>
</dbReference>
<accession>D8QGF5</accession>
<dbReference type="AlphaFoldDB" id="D8QGF5"/>
<dbReference type="Gene3D" id="3.40.640.10">
    <property type="entry name" value="Type I PLP-dependent aspartate aminotransferase-like (Major domain)"/>
    <property type="match status" value="1"/>
</dbReference>
<dbReference type="InterPro" id="IPR015422">
    <property type="entry name" value="PyrdxlP-dep_Trfase_small"/>
</dbReference>
<dbReference type="VEuPathDB" id="FungiDB:SCHCODRAFT_02553610"/>
<evidence type="ECO:0000313" key="7">
    <source>
        <dbReference type="EMBL" id="EFI93290.1"/>
    </source>
</evidence>
<name>D8QGF5_SCHCM</name>
<dbReference type="Proteomes" id="UP000007431">
    <property type="component" value="Unassembled WGS sequence"/>
</dbReference>
<comment type="similarity">
    <text evidence="2">Belongs to the class-II pyridoxal-phosphate-dependent aminotransferase family. BioF subfamily.</text>
</comment>
<keyword evidence="3" id="KW-0808">Transferase</keyword>
<dbReference type="Pfam" id="PF00155">
    <property type="entry name" value="Aminotran_1_2"/>
    <property type="match status" value="1"/>
</dbReference>
<dbReference type="GeneID" id="9591964"/>
<gene>
    <name evidence="7" type="ORF">SCHCODRAFT_60165</name>
</gene>
<dbReference type="PANTHER" id="PTHR13693">
    <property type="entry name" value="CLASS II AMINOTRANSFERASE/8-AMINO-7-OXONONANOATE SYNTHASE"/>
    <property type="match status" value="1"/>
</dbReference>
<dbReference type="PROSITE" id="PS00599">
    <property type="entry name" value="AA_TRANSFER_CLASS_2"/>
    <property type="match status" value="1"/>
</dbReference>
<dbReference type="OrthoDB" id="2382073at2759"/>
<sequence length="475" mass="50503">MSDASSPAPHLRDSALASKLTGALESRKQRSLLRHLPKASSPTTADVIDFNSNDYLSLRRSPALREAFLSKLAAAPDVLGSGGSRLLVNGSAHQALEERAARLYNPRGCNGLGKKEALLLNSGFDANAGFFACVPQPGDILVYDENIHASVHDGARIARVAKRYAFAHNDVQALRDILRAAKQQHPGLSSASTSKPKSSLFLAVESVYSMDGTIAPLSEMADALEEAFPSGNGHLIVDEAHATGLYGPRGLGRVAELGLEDRVLAQLHTFGKALAASGALLLVPPLLKSYLLNYARPLIYTTAPAYSAVVAADCALDVLENGTTERLAANLRSACIYLVSRLLTELKDVPEDIVSLPVHLTSSTSSSAVQFVSPIIPLLTSHPRSLAAYLAAERQKTAGKDTRPISARPIVPPTASSRVRVCVQAGHTREELDALADGVVEWAKTEGRALSARAEGKALSVQLRENDVPQAKSRL</sequence>
<evidence type="ECO:0000256" key="5">
    <source>
        <dbReference type="RuleBase" id="RU003693"/>
    </source>
</evidence>
<dbReference type="GO" id="GO:0030170">
    <property type="term" value="F:pyridoxal phosphate binding"/>
    <property type="evidence" value="ECO:0007669"/>
    <property type="project" value="InterPro"/>
</dbReference>
<comment type="cofactor">
    <cofactor evidence="1 5">
        <name>pyridoxal 5'-phosphate</name>
        <dbReference type="ChEBI" id="CHEBI:597326"/>
    </cofactor>
</comment>
<dbReference type="SUPFAM" id="SSF53383">
    <property type="entry name" value="PLP-dependent transferases"/>
    <property type="match status" value="1"/>
</dbReference>
<reference evidence="7 8" key="1">
    <citation type="journal article" date="2010" name="Nat. Biotechnol.">
        <title>Genome sequence of the model mushroom Schizophyllum commune.</title>
        <authorList>
            <person name="Ohm R.A."/>
            <person name="de Jong J.F."/>
            <person name="Lugones L.G."/>
            <person name="Aerts A."/>
            <person name="Kothe E."/>
            <person name="Stajich J.E."/>
            <person name="de Vries R.P."/>
            <person name="Record E."/>
            <person name="Levasseur A."/>
            <person name="Baker S.E."/>
            <person name="Bartholomew K.A."/>
            <person name="Coutinho P.M."/>
            <person name="Erdmann S."/>
            <person name="Fowler T.J."/>
            <person name="Gathman A.C."/>
            <person name="Lombard V."/>
            <person name="Henrissat B."/>
            <person name="Knabe N."/>
            <person name="Kuees U."/>
            <person name="Lilly W.W."/>
            <person name="Lindquist E."/>
            <person name="Lucas S."/>
            <person name="Magnuson J.K."/>
            <person name="Piumi F."/>
            <person name="Raudaskoski M."/>
            <person name="Salamov A."/>
            <person name="Schmutz J."/>
            <person name="Schwarze F.W.M.R."/>
            <person name="vanKuyk P.A."/>
            <person name="Horton J.S."/>
            <person name="Grigoriev I.V."/>
            <person name="Woesten H.A.B."/>
        </authorList>
    </citation>
    <scope>NUCLEOTIDE SEQUENCE [LARGE SCALE GENOMIC DNA]</scope>
    <source>
        <strain evidence="8">H4-8 / FGSC 9210</strain>
    </source>
</reference>
<dbReference type="KEGG" id="scm:SCHCO_02553610"/>